<dbReference type="InterPro" id="IPR000595">
    <property type="entry name" value="cNMP-bd_dom"/>
</dbReference>
<gene>
    <name evidence="2" type="ORF">ACFOW1_06130</name>
</gene>
<keyword evidence="3" id="KW-1185">Reference proteome</keyword>
<feature type="domain" description="Cyclic nucleotide-binding" evidence="1">
    <location>
        <begin position="10"/>
        <end position="121"/>
    </location>
</feature>
<dbReference type="SUPFAM" id="SSF51206">
    <property type="entry name" value="cAMP-binding domain-like"/>
    <property type="match status" value="1"/>
</dbReference>
<accession>A0ABV8PWY8</accession>
<dbReference type="InterPro" id="IPR018490">
    <property type="entry name" value="cNMP-bd_dom_sf"/>
</dbReference>
<dbReference type="RefSeq" id="WP_379012934.1">
    <property type="nucleotide sequence ID" value="NZ_JBHSDC010000005.1"/>
</dbReference>
<reference evidence="3" key="1">
    <citation type="journal article" date="2019" name="Int. J. Syst. Evol. Microbiol.">
        <title>The Global Catalogue of Microorganisms (GCM) 10K type strain sequencing project: providing services to taxonomists for standard genome sequencing and annotation.</title>
        <authorList>
            <consortium name="The Broad Institute Genomics Platform"/>
            <consortium name="The Broad Institute Genome Sequencing Center for Infectious Disease"/>
            <person name="Wu L."/>
            <person name="Ma J."/>
        </authorList>
    </citation>
    <scope>NUCLEOTIDE SEQUENCE [LARGE SCALE GENOMIC DNA]</scope>
    <source>
        <strain evidence="3">CECT 8010</strain>
    </source>
</reference>
<proteinExistence type="predicted"/>
<evidence type="ECO:0000313" key="2">
    <source>
        <dbReference type="EMBL" id="MFC4231457.1"/>
    </source>
</evidence>
<dbReference type="CDD" id="cd00038">
    <property type="entry name" value="CAP_ED"/>
    <property type="match status" value="1"/>
</dbReference>
<dbReference type="PROSITE" id="PS50042">
    <property type="entry name" value="CNMP_BINDING_3"/>
    <property type="match status" value="1"/>
</dbReference>
<evidence type="ECO:0000313" key="3">
    <source>
        <dbReference type="Proteomes" id="UP001595906"/>
    </source>
</evidence>
<comment type="caution">
    <text evidence="2">The sequence shown here is derived from an EMBL/GenBank/DDBJ whole genome shotgun (WGS) entry which is preliminary data.</text>
</comment>
<dbReference type="Pfam" id="PF00027">
    <property type="entry name" value="cNMP_binding"/>
    <property type="match status" value="1"/>
</dbReference>
<evidence type="ECO:0000259" key="1">
    <source>
        <dbReference type="PROSITE" id="PS50042"/>
    </source>
</evidence>
<protein>
    <submittedName>
        <fullName evidence="2">Crp/Fnr family transcriptional regulator</fullName>
    </submittedName>
</protein>
<name>A0ABV8PWY8_9BACT</name>
<organism evidence="2 3">
    <name type="scientific">Parasediminibacterium paludis</name>
    <dbReference type="NCBI Taxonomy" id="908966"/>
    <lineage>
        <taxon>Bacteria</taxon>
        <taxon>Pseudomonadati</taxon>
        <taxon>Bacteroidota</taxon>
        <taxon>Chitinophagia</taxon>
        <taxon>Chitinophagales</taxon>
        <taxon>Chitinophagaceae</taxon>
        <taxon>Parasediminibacterium</taxon>
    </lineage>
</organism>
<dbReference type="Gene3D" id="2.60.120.10">
    <property type="entry name" value="Jelly Rolls"/>
    <property type="match status" value="1"/>
</dbReference>
<dbReference type="InterPro" id="IPR014710">
    <property type="entry name" value="RmlC-like_jellyroll"/>
</dbReference>
<dbReference type="EMBL" id="JBHSDC010000005">
    <property type="protein sequence ID" value="MFC4231457.1"/>
    <property type="molecule type" value="Genomic_DNA"/>
</dbReference>
<sequence>MDRFIKYLNAYSKLSDLTIEKLRANIITLELQKNQLLLRQDQICKHLYFVEKGILKQYYFLGDKAIIDYFATENKIVSSISSLFGQKPSNKIIEAIETSTLQAVSYEKLESLFLDNPDLERVGRLIATEAFMLMEERIFSLQFHTAKKRYDDLLNNNPDILMRVSLGDVASYLGITQVTLSRIRSQK</sequence>
<dbReference type="Proteomes" id="UP001595906">
    <property type="component" value="Unassembled WGS sequence"/>
</dbReference>